<dbReference type="PRINTS" id="PR00502">
    <property type="entry name" value="NUDIXFAMILY"/>
</dbReference>
<name>A0A1G2CUA0_9BACT</name>
<comment type="similarity">
    <text evidence="2">Belongs to the Nudix hydrolase family.</text>
</comment>
<evidence type="ECO:0000256" key="2">
    <source>
        <dbReference type="ARBA" id="ARBA00005582"/>
    </source>
</evidence>
<dbReference type="InterPro" id="IPR029119">
    <property type="entry name" value="MutY_C"/>
</dbReference>
<keyword evidence="5" id="KW-0479">Metal-binding</keyword>
<dbReference type="InterPro" id="IPR047127">
    <property type="entry name" value="MutT-like"/>
</dbReference>
<evidence type="ECO:0000256" key="11">
    <source>
        <dbReference type="ARBA" id="ARBA00038905"/>
    </source>
</evidence>
<dbReference type="GO" id="GO:0035539">
    <property type="term" value="F:8-oxo-7,8-dihydrodeoxyguanosine triphosphate pyrophosphatase activity"/>
    <property type="evidence" value="ECO:0007669"/>
    <property type="project" value="UniProtKB-EC"/>
</dbReference>
<evidence type="ECO:0000256" key="4">
    <source>
        <dbReference type="ARBA" id="ARBA00022705"/>
    </source>
</evidence>
<dbReference type="GO" id="GO:0006281">
    <property type="term" value="P:DNA repair"/>
    <property type="evidence" value="ECO:0007669"/>
    <property type="project" value="UniProtKB-KW"/>
</dbReference>
<keyword evidence="6" id="KW-0227">DNA damage</keyword>
<evidence type="ECO:0000313" key="13">
    <source>
        <dbReference type="EMBL" id="OGZ04959.1"/>
    </source>
</evidence>
<dbReference type="AlphaFoldDB" id="A0A1G2CUA0"/>
<evidence type="ECO:0000256" key="6">
    <source>
        <dbReference type="ARBA" id="ARBA00022763"/>
    </source>
</evidence>
<dbReference type="Pfam" id="PF14815">
    <property type="entry name" value="NUDIX_4"/>
    <property type="match status" value="1"/>
</dbReference>
<protein>
    <recommendedName>
        <fullName evidence="11">8-oxo-dGTP diphosphatase</fullName>
        <ecNumber evidence="11">3.6.1.55</ecNumber>
    </recommendedName>
</protein>
<gene>
    <name evidence="13" type="ORF">A2845_04465</name>
</gene>
<dbReference type="InterPro" id="IPR015797">
    <property type="entry name" value="NUDIX_hydrolase-like_dom_sf"/>
</dbReference>
<dbReference type="SUPFAM" id="SSF55811">
    <property type="entry name" value="Nudix"/>
    <property type="match status" value="1"/>
</dbReference>
<dbReference type="GO" id="GO:0044715">
    <property type="term" value="F:8-oxo-dGDP phosphatase activity"/>
    <property type="evidence" value="ECO:0007669"/>
    <property type="project" value="TreeGrafter"/>
</dbReference>
<evidence type="ECO:0000256" key="10">
    <source>
        <dbReference type="ARBA" id="ARBA00035861"/>
    </source>
</evidence>
<evidence type="ECO:0000256" key="3">
    <source>
        <dbReference type="ARBA" id="ARBA00022457"/>
    </source>
</evidence>
<dbReference type="PANTHER" id="PTHR47707">
    <property type="entry name" value="8-OXO-DGTP DIPHOSPHATASE"/>
    <property type="match status" value="1"/>
</dbReference>
<sequence length="133" mass="14676">MIEVSAAVIMKDGMVLIARRGSGQAFSGMWEFPGGKIEAGETPEECLKRELLEEFAITARVGELFAENIHAYGEKAIHLRAYHTEHVSGDFKLTVHDAIMLLDIADLNNFDFAPADIPFVKKLQEMSAAQKAP</sequence>
<dbReference type="InterPro" id="IPR000086">
    <property type="entry name" value="NUDIX_hydrolase_dom"/>
</dbReference>
<keyword evidence="9" id="KW-0234">DNA repair</keyword>
<comment type="cofactor">
    <cofactor evidence="1">
        <name>Mg(2+)</name>
        <dbReference type="ChEBI" id="CHEBI:18420"/>
    </cofactor>
</comment>
<reference evidence="13 14" key="1">
    <citation type="journal article" date="2016" name="Nat. Commun.">
        <title>Thousands of microbial genomes shed light on interconnected biogeochemical processes in an aquifer system.</title>
        <authorList>
            <person name="Anantharaman K."/>
            <person name="Brown C.T."/>
            <person name="Hug L.A."/>
            <person name="Sharon I."/>
            <person name="Castelle C.J."/>
            <person name="Probst A.J."/>
            <person name="Thomas B.C."/>
            <person name="Singh A."/>
            <person name="Wilkins M.J."/>
            <person name="Karaoz U."/>
            <person name="Brodie E.L."/>
            <person name="Williams K.H."/>
            <person name="Hubbard S.S."/>
            <person name="Banfield J.F."/>
        </authorList>
    </citation>
    <scope>NUCLEOTIDE SEQUENCE [LARGE SCALE GENOMIC DNA]</scope>
</reference>
<dbReference type="Proteomes" id="UP000177122">
    <property type="component" value="Unassembled WGS sequence"/>
</dbReference>
<evidence type="ECO:0000259" key="12">
    <source>
        <dbReference type="PROSITE" id="PS51462"/>
    </source>
</evidence>
<comment type="catalytic activity">
    <reaction evidence="10">
        <text>8-oxo-dGTP + H2O = 8-oxo-dGMP + diphosphate + H(+)</text>
        <dbReference type="Rhea" id="RHEA:31575"/>
        <dbReference type="ChEBI" id="CHEBI:15377"/>
        <dbReference type="ChEBI" id="CHEBI:15378"/>
        <dbReference type="ChEBI" id="CHEBI:33019"/>
        <dbReference type="ChEBI" id="CHEBI:63224"/>
        <dbReference type="ChEBI" id="CHEBI:77896"/>
        <dbReference type="EC" id="3.6.1.55"/>
    </reaction>
</comment>
<comment type="caution">
    <text evidence="13">The sequence shown here is derived from an EMBL/GenBank/DDBJ whole genome shotgun (WGS) entry which is preliminary data.</text>
</comment>
<evidence type="ECO:0000313" key="14">
    <source>
        <dbReference type="Proteomes" id="UP000177122"/>
    </source>
</evidence>
<evidence type="ECO:0000256" key="7">
    <source>
        <dbReference type="ARBA" id="ARBA00022801"/>
    </source>
</evidence>
<organism evidence="13 14">
    <name type="scientific">Candidatus Lloydbacteria bacterium RIFCSPHIGHO2_01_FULL_49_22</name>
    <dbReference type="NCBI Taxonomy" id="1798658"/>
    <lineage>
        <taxon>Bacteria</taxon>
        <taxon>Candidatus Lloydiibacteriota</taxon>
    </lineage>
</organism>
<dbReference type="CDD" id="cd03425">
    <property type="entry name" value="NUDIX_MutT_NudA_like"/>
    <property type="match status" value="1"/>
</dbReference>
<keyword evidence="7" id="KW-0378">Hydrolase</keyword>
<dbReference type="GO" id="GO:0046872">
    <property type="term" value="F:metal ion binding"/>
    <property type="evidence" value="ECO:0007669"/>
    <property type="project" value="UniProtKB-KW"/>
</dbReference>
<dbReference type="EMBL" id="MHLI01000017">
    <property type="protein sequence ID" value="OGZ04959.1"/>
    <property type="molecule type" value="Genomic_DNA"/>
</dbReference>
<accession>A0A1G2CUA0</accession>
<evidence type="ECO:0000256" key="9">
    <source>
        <dbReference type="ARBA" id="ARBA00023204"/>
    </source>
</evidence>
<feature type="domain" description="Nudix hydrolase" evidence="12">
    <location>
        <begin position="1"/>
        <end position="125"/>
    </location>
</feature>
<proteinExistence type="inferred from homology"/>
<dbReference type="Gene3D" id="3.90.79.10">
    <property type="entry name" value="Nucleoside Triphosphate Pyrophosphohydrolase"/>
    <property type="match status" value="1"/>
</dbReference>
<dbReference type="PROSITE" id="PS51462">
    <property type="entry name" value="NUDIX"/>
    <property type="match status" value="1"/>
</dbReference>
<dbReference type="GO" id="GO:0008413">
    <property type="term" value="F:8-oxo-7,8-dihydroguanosine triphosphate pyrophosphatase activity"/>
    <property type="evidence" value="ECO:0007669"/>
    <property type="project" value="TreeGrafter"/>
</dbReference>
<keyword evidence="4" id="KW-0235">DNA replication</keyword>
<evidence type="ECO:0000256" key="1">
    <source>
        <dbReference type="ARBA" id="ARBA00001946"/>
    </source>
</evidence>
<keyword evidence="8" id="KW-0460">Magnesium</keyword>
<dbReference type="EC" id="3.6.1.55" evidence="11"/>
<keyword evidence="3" id="KW-0515">Mutator protein</keyword>
<evidence type="ECO:0000256" key="8">
    <source>
        <dbReference type="ARBA" id="ARBA00022842"/>
    </source>
</evidence>
<dbReference type="InterPro" id="IPR020476">
    <property type="entry name" value="Nudix_hydrolase"/>
</dbReference>
<dbReference type="GO" id="GO:0006260">
    <property type="term" value="P:DNA replication"/>
    <property type="evidence" value="ECO:0007669"/>
    <property type="project" value="UniProtKB-KW"/>
</dbReference>
<dbReference type="PANTHER" id="PTHR47707:SF1">
    <property type="entry name" value="NUDIX HYDROLASE FAMILY PROTEIN"/>
    <property type="match status" value="1"/>
</dbReference>
<dbReference type="GO" id="GO:0044716">
    <property type="term" value="F:8-oxo-GDP phosphatase activity"/>
    <property type="evidence" value="ECO:0007669"/>
    <property type="project" value="TreeGrafter"/>
</dbReference>
<evidence type="ECO:0000256" key="5">
    <source>
        <dbReference type="ARBA" id="ARBA00022723"/>
    </source>
</evidence>